<evidence type="ECO:0000313" key="1">
    <source>
        <dbReference type="EMBL" id="MFC7246206.1"/>
    </source>
</evidence>
<dbReference type="EMBL" id="JBHTAC010000036">
    <property type="protein sequence ID" value="MFC7246206.1"/>
    <property type="molecule type" value="Genomic_DNA"/>
</dbReference>
<dbReference type="InterPro" id="IPR027417">
    <property type="entry name" value="P-loop_NTPase"/>
</dbReference>
<gene>
    <name evidence="1" type="ORF">ACFQO7_27340</name>
</gene>
<dbReference type="Gene3D" id="3.40.50.300">
    <property type="entry name" value="P-loop containing nucleotide triphosphate hydrolases"/>
    <property type="match status" value="1"/>
</dbReference>
<accession>A0ABW2H2U7</accession>
<dbReference type="Proteomes" id="UP001596392">
    <property type="component" value="Unassembled WGS sequence"/>
</dbReference>
<comment type="caution">
    <text evidence="1">The sequence shown here is derived from an EMBL/GenBank/DDBJ whole genome shotgun (WGS) entry which is preliminary data.</text>
</comment>
<keyword evidence="2" id="KW-1185">Reference proteome</keyword>
<proteinExistence type="predicted"/>
<sequence length="488" mass="52024">MSRHARADTLDDAVRQLMQEAWDLSGEDARTAAELDHLYGRLQEPVRLAVVGPARSGKSTVVNGLVGEQVAPLPLGDGHDVVTWYADGPSPRVTAWTADGAAQELATTRSVHGLRLDPRPTRRSGITDLRVAWPARSLRHLTLVDTPGHDSTADGHRAAGEPAVAEADAVLYVTPEIRGADLQILQTAQDGPVAAAAPVNTVIVLTRADEVGGGRIDALLTARQRARRQQRDPAVAAMCTGVVAYGGLVALAGRTLSDADFTAVAAIAGEPRDTQDVCLLSADRFAGDDSPLPVDADLRRRLLHRLGIHGVRLATTLARTGCATRAELAAELVRRSGLAELREVVNGCFIERRTVLKARTALAGLDRLARRLPGQDGVHLRARVEQLLATAHDFRELRLLAAMRAGQVAFTGEAGTEAHRLLGGHGTDAAVRLGADHELSGGELWDLTADAMHRWQQHAEDPRLGLHQRRAAAAVVRSCEGMLVALGS</sequence>
<dbReference type="RefSeq" id="WP_376809060.1">
    <property type="nucleotide sequence ID" value="NZ_JBHTAC010000036.1"/>
</dbReference>
<organism evidence="1 2">
    <name type="scientific">Catellatospora aurea</name>
    <dbReference type="NCBI Taxonomy" id="1337874"/>
    <lineage>
        <taxon>Bacteria</taxon>
        <taxon>Bacillati</taxon>
        <taxon>Actinomycetota</taxon>
        <taxon>Actinomycetes</taxon>
        <taxon>Micromonosporales</taxon>
        <taxon>Micromonosporaceae</taxon>
        <taxon>Catellatospora</taxon>
    </lineage>
</organism>
<reference evidence="2" key="1">
    <citation type="journal article" date="2019" name="Int. J. Syst. Evol. Microbiol.">
        <title>The Global Catalogue of Microorganisms (GCM) 10K type strain sequencing project: providing services to taxonomists for standard genome sequencing and annotation.</title>
        <authorList>
            <consortium name="The Broad Institute Genomics Platform"/>
            <consortium name="The Broad Institute Genome Sequencing Center for Infectious Disease"/>
            <person name="Wu L."/>
            <person name="Ma J."/>
        </authorList>
    </citation>
    <scope>NUCLEOTIDE SEQUENCE [LARGE SCALE GENOMIC DNA]</scope>
    <source>
        <strain evidence="2">CGMCC 1.9106</strain>
    </source>
</reference>
<name>A0ABW2H2U7_9ACTN</name>
<evidence type="ECO:0000313" key="2">
    <source>
        <dbReference type="Proteomes" id="UP001596392"/>
    </source>
</evidence>
<protein>
    <submittedName>
        <fullName evidence="1">GTP-binding protein</fullName>
    </submittedName>
</protein>
<dbReference type="SUPFAM" id="SSF52540">
    <property type="entry name" value="P-loop containing nucleoside triphosphate hydrolases"/>
    <property type="match status" value="1"/>
</dbReference>